<organism evidence="1 2">
    <name type="scientific">Entomophthora muscae</name>
    <dbReference type="NCBI Taxonomy" id="34485"/>
    <lineage>
        <taxon>Eukaryota</taxon>
        <taxon>Fungi</taxon>
        <taxon>Fungi incertae sedis</taxon>
        <taxon>Zoopagomycota</taxon>
        <taxon>Entomophthoromycotina</taxon>
        <taxon>Entomophthoromycetes</taxon>
        <taxon>Entomophthorales</taxon>
        <taxon>Entomophthoraceae</taxon>
        <taxon>Entomophthora</taxon>
    </lineage>
</organism>
<protein>
    <submittedName>
        <fullName evidence="1">Uncharacterized protein</fullName>
    </submittedName>
</protein>
<evidence type="ECO:0000313" key="1">
    <source>
        <dbReference type="EMBL" id="KAJ9077682.1"/>
    </source>
</evidence>
<gene>
    <name evidence="1" type="ORF">DSO57_1014492</name>
</gene>
<dbReference type="EMBL" id="QTSX02002185">
    <property type="protein sequence ID" value="KAJ9077682.1"/>
    <property type="molecule type" value="Genomic_DNA"/>
</dbReference>
<comment type="caution">
    <text evidence="1">The sequence shown here is derived from an EMBL/GenBank/DDBJ whole genome shotgun (WGS) entry which is preliminary data.</text>
</comment>
<reference evidence="1" key="1">
    <citation type="submission" date="2022-04" db="EMBL/GenBank/DDBJ databases">
        <title>Genome of the entomopathogenic fungus Entomophthora muscae.</title>
        <authorList>
            <person name="Elya C."/>
            <person name="Lovett B.R."/>
            <person name="Lee E."/>
            <person name="Macias A.M."/>
            <person name="Hajek A.E."/>
            <person name="De Bivort B.L."/>
            <person name="Kasson M.T."/>
            <person name="De Fine Licht H.H."/>
            <person name="Stajich J.E."/>
        </authorList>
    </citation>
    <scope>NUCLEOTIDE SEQUENCE</scope>
    <source>
        <strain evidence="1">Berkeley</strain>
    </source>
</reference>
<name>A0ACC2TT38_9FUNG</name>
<proteinExistence type="predicted"/>
<keyword evidence="2" id="KW-1185">Reference proteome</keyword>
<sequence length="152" mass="16474">MSFYSETFSSIVVGTPLLVIKQTGSVPEYLAAAPEAVTNGHTMLLTLIVNGLKPHICKWVPVGCCTSINDCYKAIIEANNQASMSFHRSNDALPQPCSTPGSAHNGNSGKINCRDVKVRIQNVNMATFRFSLLNSHFYIPTVNFATVAPTIK</sequence>
<dbReference type="Proteomes" id="UP001165960">
    <property type="component" value="Unassembled WGS sequence"/>
</dbReference>
<evidence type="ECO:0000313" key="2">
    <source>
        <dbReference type="Proteomes" id="UP001165960"/>
    </source>
</evidence>
<accession>A0ACC2TT38</accession>